<dbReference type="KEGG" id="mhk:DFR87_08030"/>
<keyword evidence="4" id="KW-1185">Reference proteome</keyword>
<dbReference type="InterPro" id="IPR052553">
    <property type="entry name" value="CbiG_hydrolase"/>
</dbReference>
<dbReference type="SUPFAM" id="SSF159672">
    <property type="entry name" value="CbiG N-terminal domain-like"/>
    <property type="match status" value="1"/>
</dbReference>
<reference evidence="3" key="1">
    <citation type="submission" date="2018-05" db="EMBL/GenBank/DDBJ databases">
        <title>Complete Genome Sequences of Extremely Thermoacidophilic, Metal-Mobilizing Type-Strain Members of the Archaeal Family Sulfolobaceae: Acidianus brierleyi DSM-1651T, Acidianus sulfidivorans DSM-18786T, Metallosphaera hakonensis DSM-7519T, and Metallosphaera prunae DSM-10039T.</title>
        <authorList>
            <person name="Counts J.A."/>
            <person name="Kelly R.M."/>
        </authorList>
    </citation>
    <scope>NUCLEOTIDE SEQUENCE [LARGE SCALE GENOMIC DNA]</scope>
    <source>
        <strain evidence="3">HO1-1</strain>
    </source>
</reference>
<dbReference type="AlphaFoldDB" id="A0A2U9IUJ4"/>
<dbReference type="Gene3D" id="3.40.50.11220">
    <property type="match status" value="1"/>
</dbReference>
<gene>
    <name evidence="3" type="ORF">DFR87_08030</name>
</gene>
<dbReference type="Proteomes" id="UP000247586">
    <property type="component" value="Chromosome"/>
</dbReference>
<dbReference type="Gene3D" id="3.30.420.180">
    <property type="entry name" value="CobE/GbiG C-terminal domain"/>
    <property type="match status" value="1"/>
</dbReference>
<accession>A0A2U9IUJ4</accession>
<evidence type="ECO:0000259" key="1">
    <source>
        <dbReference type="Pfam" id="PF01890"/>
    </source>
</evidence>
<dbReference type="PANTHER" id="PTHR37477:SF1">
    <property type="entry name" value="COBALT-PRECORRIN-5A HYDROLASE"/>
    <property type="match status" value="1"/>
</dbReference>
<dbReference type="InterPro" id="IPR038029">
    <property type="entry name" value="GbiG_N_sf"/>
</dbReference>
<dbReference type="OrthoDB" id="4722at2157"/>
<dbReference type="InterPro" id="IPR002750">
    <property type="entry name" value="CobE/GbiG_C"/>
</dbReference>
<dbReference type="SUPFAM" id="SSF159664">
    <property type="entry name" value="CobE/GbiG C-terminal domain-like"/>
    <property type="match status" value="1"/>
</dbReference>
<evidence type="ECO:0000313" key="4">
    <source>
        <dbReference type="Proteomes" id="UP000247586"/>
    </source>
</evidence>
<dbReference type="PANTHER" id="PTHR37477">
    <property type="entry name" value="COBALT-PRECORRIN-5A HYDROLASE"/>
    <property type="match status" value="1"/>
</dbReference>
<dbReference type="GO" id="GO:0009236">
    <property type="term" value="P:cobalamin biosynthetic process"/>
    <property type="evidence" value="ECO:0007669"/>
    <property type="project" value="InterPro"/>
</dbReference>
<evidence type="ECO:0000313" key="3">
    <source>
        <dbReference type="EMBL" id="AWR99645.1"/>
    </source>
</evidence>
<dbReference type="InterPro" id="IPR036518">
    <property type="entry name" value="CobE/GbiG_C_sf"/>
</dbReference>
<feature type="domain" description="CobE/GbiG C-terminal" evidence="1">
    <location>
        <begin position="187"/>
        <end position="301"/>
    </location>
</feature>
<dbReference type="STRING" id="1293036.GCA_001315825_00096"/>
<feature type="domain" description="Cobalamin synthesis G N-terminal" evidence="2">
    <location>
        <begin position="38"/>
        <end position="106"/>
    </location>
</feature>
<dbReference type="Pfam" id="PF11760">
    <property type="entry name" value="CbiG_N"/>
    <property type="match status" value="1"/>
</dbReference>
<organism evidence="3 4">
    <name type="scientific">Metallosphaera hakonensis JCM 8857 = DSM 7519</name>
    <dbReference type="NCBI Taxonomy" id="1293036"/>
    <lineage>
        <taxon>Archaea</taxon>
        <taxon>Thermoproteota</taxon>
        <taxon>Thermoprotei</taxon>
        <taxon>Sulfolobales</taxon>
        <taxon>Sulfolobaceae</taxon>
        <taxon>Metallosphaera</taxon>
    </lineage>
</organism>
<sequence>MYVSRIQIVSDPSNVVAKSLAKSLEDIGYYIVQHHPEVYIYFYPIGITVRKIAGLIKDKVTDPVVISVTDDGSYVIPLIKEHRGGSIIGEIIADLMGSQLILTSRTSQLGIYSVEEFAWINGLSIDSKQSDILNMKLVRNGKLKIYLQDRLDLKVIEGFELVENSDEADACVGEEVNGKPLLRPLHLALGIGYARNVPFEVLYFSAINTLKSIHVYEKRLEFIVTPEIKKDDEKLKKIGNLLGASVIYVPIDQLKGRTQSTPSRVAKERFGVEGVCEPSLEALGTRIVLKRTKRAYGVVTCLGVK</sequence>
<protein>
    <submittedName>
        <fullName evidence="3">Cobalamin biosynthesis protein CbiG</fullName>
    </submittedName>
</protein>
<dbReference type="Pfam" id="PF01890">
    <property type="entry name" value="CbiG_C"/>
    <property type="match status" value="1"/>
</dbReference>
<evidence type="ECO:0000259" key="2">
    <source>
        <dbReference type="Pfam" id="PF11760"/>
    </source>
</evidence>
<name>A0A2U9IUJ4_9CREN</name>
<proteinExistence type="predicted"/>
<dbReference type="EMBL" id="CP029287">
    <property type="protein sequence ID" value="AWR99645.1"/>
    <property type="molecule type" value="Genomic_DNA"/>
</dbReference>
<dbReference type="InterPro" id="IPR021744">
    <property type="entry name" value="CbiG_N"/>
</dbReference>